<accession>B1ZMF3</accession>
<dbReference type="InterPro" id="IPR050312">
    <property type="entry name" value="IolE/XylAMocC-like"/>
</dbReference>
<sequence length="286" mass="31375">MFASLNPGHVGIRNLSFEESLVLAERHGFGGLDVQLVPLHEAVTRHGADAVRAQFFQHGLQIGAWNLPFMPYRGSESEWRAEQAKLPPLLASAGALGARRAGMWIMPGSDDSAYEENFAFHVTRFQPIAAMLADHGIRLGLEFIGPLTTQKKFKHPFVRSLREILDLARAIGPNCGVLIDAWHWHCAGGTREDLRVLTRELLVHVHVDDAPAGVPRDELIDDRRKLPCTTGVIDIDGFMQALTHAGYDGPVTAEPFDADVNALPADQAAALTAKTTREAVARAMRR</sequence>
<evidence type="ECO:0000313" key="2">
    <source>
        <dbReference type="EMBL" id="ACB73406.1"/>
    </source>
</evidence>
<dbReference type="PANTHER" id="PTHR12110:SF21">
    <property type="entry name" value="XYLOSE ISOMERASE-LIKE TIM BARREL DOMAIN-CONTAINING PROTEIN"/>
    <property type="match status" value="1"/>
</dbReference>
<evidence type="ECO:0000259" key="1">
    <source>
        <dbReference type="Pfam" id="PF01261"/>
    </source>
</evidence>
<keyword evidence="2" id="KW-0413">Isomerase</keyword>
<gene>
    <name evidence="2" type="ordered locus">Oter_0115</name>
</gene>
<dbReference type="SUPFAM" id="SSF51658">
    <property type="entry name" value="Xylose isomerase-like"/>
    <property type="match status" value="1"/>
</dbReference>
<dbReference type="OrthoDB" id="9782626at2"/>
<evidence type="ECO:0000313" key="3">
    <source>
        <dbReference type="Proteomes" id="UP000007013"/>
    </source>
</evidence>
<dbReference type="HOGENOM" id="CLU_035063_3_0_0"/>
<feature type="domain" description="Xylose isomerase-like TIM barrel" evidence="1">
    <location>
        <begin position="23"/>
        <end position="268"/>
    </location>
</feature>
<protein>
    <submittedName>
        <fullName evidence="2">Xylose isomerase domain protein TIM barrel</fullName>
    </submittedName>
</protein>
<dbReference type="KEGG" id="ote:Oter_0115"/>
<name>B1ZMF3_OPITP</name>
<dbReference type="EMBL" id="CP001032">
    <property type="protein sequence ID" value="ACB73406.1"/>
    <property type="molecule type" value="Genomic_DNA"/>
</dbReference>
<dbReference type="InterPro" id="IPR036237">
    <property type="entry name" value="Xyl_isomerase-like_sf"/>
</dbReference>
<dbReference type="PANTHER" id="PTHR12110">
    <property type="entry name" value="HYDROXYPYRUVATE ISOMERASE"/>
    <property type="match status" value="1"/>
</dbReference>
<proteinExistence type="predicted"/>
<dbReference type="Pfam" id="PF01261">
    <property type="entry name" value="AP_endonuc_2"/>
    <property type="match status" value="1"/>
</dbReference>
<dbReference type="eggNOG" id="COG1082">
    <property type="taxonomic scope" value="Bacteria"/>
</dbReference>
<dbReference type="InterPro" id="IPR013022">
    <property type="entry name" value="Xyl_isomerase-like_TIM-brl"/>
</dbReference>
<dbReference type="AlphaFoldDB" id="B1ZMF3"/>
<dbReference type="Proteomes" id="UP000007013">
    <property type="component" value="Chromosome"/>
</dbReference>
<reference evidence="2 3" key="1">
    <citation type="journal article" date="2011" name="J. Bacteriol.">
        <title>Genome sequence of the verrucomicrobium Opitutus terrae PB90-1, an abundant inhabitant of rice paddy soil ecosystems.</title>
        <authorList>
            <person name="van Passel M.W."/>
            <person name="Kant R."/>
            <person name="Palva A."/>
            <person name="Copeland A."/>
            <person name="Lucas S."/>
            <person name="Lapidus A."/>
            <person name="Glavina del Rio T."/>
            <person name="Pitluck S."/>
            <person name="Goltsman E."/>
            <person name="Clum A."/>
            <person name="Sun H."/>
            <person name="Schmutz J."/>
            <person name="Larimer F.W."/>
            <person name="Land M.L."/>
            <person name="Hauser L."/>
            <person name="Kyrpides N."/>
            <person name="Mikhailova N."/>
            <person name="Richardson P.P."/>
            <person name="Janssen P.H."/>
            <person name="de Vos W.M."/>
            <person name="Smidt H."/>
        </authorList>
    </citation>
    <scope>NUCLEOTIDE SEQUENCE [LARGE SCALE GENOMIC DNA]</scope>
    <source>
        <strain evidence="3">DSM 11246 / JCM 15787 / PB90-1</strain>
    </source>
</reference>
<organism evidence="2 3">
    <name type="scientific">Opitutus terrae (strain DSM 11246 / JCM 15787 / PB90-1)</name>
    <dbReference type="NCBI Taxonomy" id="452637"/>
    <lineage>
        <taxon>Bacteria</taxon>
        <taxon>Pseudomonadati</taxon>
        <taxon>Verrucomicrobiota</taxon>
        <taxon>Opitutia</taxon>
        <taxon>Opitutales</taxon>
        <taxon>Opitutaceae</taxon>
        <taxon>Opitutus</taxon>
    </lineage>
</organism>
<dbReference type="RefSeq" id="WP_012372944.1">
    <property type="nucleotide sequence ID" value="NC_010571.1"/>
</dbReference>
<dbReference type="GO" id="GO:0016853">
    <property type="term" value="F:isomerase activity"/>
    <property type="evidence" value="ECO:0007669"/>
    <property type="project" value="UniProtKB-KW"/>
</dbReference>
<dbReference type="Gene3D" id="3.20.20.150">
    <property type="entry name" value="Divalent-metal-dependent TIM barrel enzymes"/>
    <property type="match status" value="1"/>
</dbReference>
<keyword evidence="3" id="KW-1185">Reference proteome</keyword>
<dbReference type="STRING" id="452637.Oter_0115"/>